<dbReference type="RefSeq" id="WP_091295634.1">
    <property type="nucleotide sequence ID" value="NZ_FOCE01000001.1"/>
</dbReference>
<accession>A0A1H7YPQ4</accession>
<keyword evidence="3" id="KW-0472">Membrane</keyword>
<dbReference type="Gene3D" id="2.40.160.50">
    <property type="entry name" value="membrane protein fhac: a member of the omp85/tpsb transporter family"/>
    <property type="match status" value="1"/>
</dbReference>
<evidence type="ECO:0000313" key="7">
    <source>
        <dbReference type="Proteomes" id="UP000198761"/>
    </source>
</evidence>
<dbReference type="Pfam" id="PF01103">
    <property type="entry name" value="Omp85"/>
    <property type="match status" value="1"/>
</dbReference>
<dbReference type="InterPro" id="IPR034746">
    <property type="entry name" value="POTRA"/>
</dbReference>
<dbReference type="OrthoDB" id="9769707at2"/>
<dbReference type="InterPro" id="IPR000184">
    <property type="entry name" value="Bac_surfAg_D15"/>
</dbReference>
<feature type="signal peptide" evidence="4">
    <location>
        <begin position="1"/>
        <end position="26"/>
    </location>
</feature>
<dbReference type="Proteomes" id="UP000198761">
    <property type="component" value="Unassembled WGS sequence"/>
</dbReference>
<dbReference type="GO" id="GO:0019867">
    <property type="term" value="C:outer membrane"/>
    <property type="evidence" value="ECO:0007669"/>
    <property type="project" value="InterPro"/>
</dbReference>
<evidence type="ECO:0000256" key="1">
    <source>
        <dbReference type="ARBA" id="ARBA00004370"/>
    </source>
</evidence>
<dbReference type="Pfam" id="PF07244">
    <property type="entry name" value="POTRA"/>
    <property type="match status" value="1"/>
</dbReference>
<proteinExistence type="predicted"/>
<keyword evidence="4" id="KW-0732">Signal</keyword>
<protein>
    <submittedName>
        <fullName evidence="6">Autotransporter secretion outer membrane protein TamA</fullName>
    </submittedName>
</protein>
<keyword evidence="2" id="KW-1134">Transmembrane beta strand</keyword>
<keyword evidence="2" id="KW-0812">Transmembrane</keyword>
<keyword evidence="7" id="KW-1185">Reference proteome</keyword>
<evidence type="ECO:0000256" key="3">
    <source>
        <dbReference type="ARBA" id="ARBA00023136"/>
    </source>
</evidence>
<dbReference type="InterPro" id="IPR010827">
    <property type="entry name" value="BamA/TamA_POTRA"/>
</dbReference>
<name>A0A1H7YPQ4_9RHOB</name>
<sequence length="608" mass="65345">MRVFDFRFRPAFGLAGAACLAIGAFAAPSDALDKLEFRIVGGETELRGALRDASLVSAAKREGRTAPEDILSAARAEYGRIVNTLYALGYYAPVVHVLVDGREAATIPPLDTPTRIDRVEVTIDTGPAFKFSEATVAPIPRDTHLPDQFAPGKRARSDLIKEAVQDGVDGWRDIGHAKADVAAQDIIADHRSNQLAARIALDPGPRLRFGTLTVEGQDRMRPERIIEIAGLPEGDIYDPEDLRRSADRLRRSGVFRSVTLAEAETITPPDLLDINATVVEELPRRYSLGAEVASFEGLDLTGYWLHRNLLGGGERLKVEGEITNIGAQNSGTDYSLGVTLERPATFTPDTTLGFSTEVVHLDEADYTSDGFSLGTNITQYMSDRLTLSVGLEYAYADVQDGSGSYNYRHLALPLGATWDNRDNKLDARKGTYLDAELRPFLGFGTTDSGLRVKADGRGYVTYGETRPVTLAARGQLGAVFGSSLLGTPRDYLFYSGGGGTVRGQPYQSLGIPVSKGLYSEQIGGMAFAALSTELRARVTPKIGIVAFADAGYVSAIDFGDETGDWHAGAGLGLRYDTGFGPIRFDVATPVAGDTGDGVQIYIGIGQAF</sequence>
<dbReference type="PROSITE" id="PS51779">
    <property type="entry name" value="POTRA"/>
    <property type="match status" value="1"/>
</dbReference>
<reference evidence="6 7" key="1">
    <citation type="submission" date="2016-10" db="EMBL/GenBank/DDBJ databases">
        <authorList>
            <person name="de Groot N.N."/>
        </authorList>
    </citation>
    <scope>NUCLEOTIDE SEQUENCE [LARGE SCALE GENOMIC DNA]</scope>
    <source>
        <strain evidence="6 7">DSM 3857</strain>
    </source>
</reference>
<evidence type="ECO:0000313" key="6">
    <source>
        <dbReference type="EMBL" id="SEM47288.1"/>
    </source>
</evidence>
<dbReference type="AlphaFoldDB" id="A0A1H7YPQ4"/>
<dbReference type="Gene3D" id="3.10.20.310">
    <property type="entry name" value="membrane protein fhac"/>
    <property type="match status" value="1"/>
</dbReference>
<dbReference type="EMBL" id="FOCE01000001">
    <property type="protein sequence ID" value="SEM47288.1"/>
    <property type="molecule type" value="Genomic_DNA"/>
</dbReference>
<organism evidence="6 7">
    <name type="scientific">Gemmobacter aquatilis</name>
    <dbReference type="NCBI Taxonomy" id="933059"/>
    <lineage>
        <taxon>Bacteria</taxon>
        <taxon>Pseudomonadati</taxon>
        <taxon>Pseudomonadota</taxon>
        <taxon>Alphaproteobacteria</taxon>
        <taxon>Rhodobacterales</taxon>
        <taxon>Paracoccaceae</taxon>
        <taxon>Gemmobacter</taxon>
    </lineage>
</organism>
<feature type="chain" id="PRO_5011754819" evidence="4">
    <location>
        <begin position="27"/>
        <end position="608"/>
    </location>
</feature>
<evidence type="ECO:0000256" key="4">
    <source>
        <dbReference type="SAM" id="SignalP"/>
    </source>
</evidence>
<dbReference type="PANTHER" id="PTHR12815:SF42">
    <property type="entry name" value="BACTERIAL SURFACE ANTIGEN (D15) DOMAIN-CONTAINING PROTEIN"/>
    <property type="match status" value="1"/>
</dbReference>
<dbReference type="PANTHER" id="PTHR12815">
    <property type="entry name" value="SORTING AND ASSEMBLY MACHINERY SAMM50 PROTEIN FAMILY MEMBER"/>
    <property type="match status" value="1"/>
</dbReference>
<feature type="domain" description="POTRA" evidence="5">
    <location>
        <begin position="207"/>
        <end position="281"/>
    </location>
</feature>
<evidence type="ECO:0000256" key="2">
    <source>
        <dbReference type="ARBA" id="ARBA00022452"/>
    </source>
</evidence>
<evidence type="ECO:0000259" key="5">
    <source>
        <dbReference type="PROSITE" id="PS51779"/>
    </source>
</evidence>
<dbReference type="STRING" id="933059.SAMN04488103_101245"/>
<comment type="subcellular location">
    <subcellularLocation>
        <location evidence="1">Membrane</location>
    </subcellularLocation>
</comment>
<dbReference type="InterPro" id="IPR039910">
    <property type="entry name" value="D15-like"/>
</dbReference>
<gene>
    <name evidence="6" type="ORF">SAMN04488103_101245</name>
</gene>